<dbReference type="Pfam" id="PF18160">
    <property type="entry name" value="SLATT_5"/>
    <property type="match status" value="1"/>
</dbReference>
<reference evidence="3" key="1">
    <citation type="submission" date="2021-01" db="EMBL/GenBank/DDBJ databases">
        <title>Genome public.</title>
        <authorList>
            <person name="Liu C."/>
            <person name="Sun Q."/>
        </authorList>
    </citation>
    <scope>NUCLEOTIDE SEQUENCE</scope>
    <source>
        <strain evidence="3">YIM B02565</strain>
    </source>
</reference>
<evidence type="ECO:0000259" key="2">
    <source>
        <dbReference type="Pfam" id="PF18160"/>
    </source>
</evidence>
<feature type="transmembrane region" description="Helical" evidence="1">
    <location>
        <begin position="205"/>
        <end position="224"/>
    </location>
</feature>
<keyword evidence="1" id="KW-1133">Transmembrane helix</keyword>
<name>A0A937FDQ0_9CLOT</name>
<keyword evidence="4" id="KW-1185">Reference proteome</keyword>
<comment type="caution">
    <text evidence="3">The sequence shown here is derived from an EMBL/GenBank/DDBJ whole genome shotgun (WGS) entry which is preliminary data.</text>
</comment>
<keyword evidence="1" id="KW-0472">Membrane</keyword>
<evidence type="ECO:0000313" key="4">
    <source>
        <dbReference type="Proteomes" id="UP000623681"/>
    </source>
</evidence>
<sequence>MEVDFSNKKGLLELNKSKKENADLLEELKRRVDITYRTRIISTNRLREKHNEYKKLNIYYSALITGISILSIGIDIKISKISISNIVLMFSIVLTYFMFYISEQNLQERAYKMEETFKSLDKLKNKINITLQYNQSNITQEICKKLYKEYEAIISSIENHEEIDFDMYRLSYFKKEGVNEKEEDLYLEIKGRVEKYQRGKKLKMYFKYLAPLFAGIGVIVVSVLK</sequence>
<dbReference type="AlphaFoldDB" id="A0A937FDQ0"/>
<feature type="domain" description="SMODS and SLOG-associating 2TM effector" evidence="2">
    <location>
        <begin position="24"/>
        <end position="190"/>
    </location>
</feature>
<dbReference type="NCBIfam" id="NF033631">
    <property type="entry name" value="SLATT_5"/>
    <property type="match status" value="1"/>
</dbReference>
<organism evidence="3 4">
    <name type="scientific">Clostridium paridis</name>
    <dbReference type="NCBI Taxonomy" id="2803863"/>
    <lineage>
        <taxon>Bacteria</taxon>
        <taxon>Bacillati</taxon>
        <taxon>Bacillota</taxon>
        <taxon>Clostridia</taxon>
        <taxon>Eubacteriales</taxon>
        <taxon>Clostridiaceae</taxon>
        <taxon>Clostridium</taxon>
    </lineage>
</organism>
<evidence type="ECO:0000313" key="3">
    <source>
        <dbReference type="EMBL" id="MBL4930940.1"/>
    </source>
</evidence>
<feature type="transmembrane region" description="Helical" evidence="1">
    <location>
        <begin position="82"/>
        <end position="102"/>
    </location>
</feature>
<dbReference type="InterPro" id="IPR041115">
    <property type="entry name" value="SLATT_5"/>
</dbReference>
<dbReference type="Proteomes" id="UP000623681">
    <property type="component" value="Unassembled WGS sequence"/>
</dbReference>
<evidence type="ECO:0000256" key="1">
    <source>
        <dbReference type="SAM" id="Phobius"/>
    </source>
</evidence>
<proteinExistence type="predicted"/>
<feature type="transmembrane region" description="Helical" evidence="1">
    <location>
        <begin position="56"/>
        <end position="76"/>
    </location>
</feature>
<accession>A0A937FDQ0</accession>
<gene>
    <name evidence="3" type="ORF">JK634_03920</name>
</gene>
<dbReference type="EMBL" id="JAESWA010000017">
    <property type="protein sequence ID" value="MBL4930940.1"/>
    <property type="molecule type" value="Genomic_DNA"/>
</dbReference>
<dbReference type="RefSeq" id="WP_202766318.1">
    <property type="nucleotide sequence ID" value="NZ_JAESWA010000017.1"/>
</dbReference>
<protein>
    <submittedName>
        <fullName evidence="3">SLATT domain-containing protein</fullName>
    </submittedName>
</protein>
<keyword evidence="1" id="KW-0812">Transmembrane</keyword>